<gene>
    <name evidence="7" type="ORF">O6P43_002434</name>
</gene>
<keyword evidence="4 5" id="KW-0408">Iron</keyword>
<dbReference type="KEGG" id="qsa:O6P43_002434"/>
<evidence type="ECO:0000313" key="7">
    <source>
        <dbReference type="EMBL" id="KAJ7978985.1"/>
    </source>
</evidence>
<evidence type="ECO:0000256" key="3">
    <source>
        <dbReference type="ARBA" id="ARBA00022896"/>
    </source>
</evidence>
<evidence type="ECO:0000256" key="2">
    <source>
        <dbReference type="ARBA" id="ARBA00022723"/>
    </source>
</evidence>
<reference evidence="7" key="1">
    <citation type="journal article" date="2023" name="Science">
        <title>Elucidation of the pathway for biosynthesis of saponin adjuvants from the soapbark tree.</title>
        <authorList>
            <person name="Reed J."/>
            <person name="Orme A."/>
            <person name="El-Demerdash A."/>
            <person name="Owen C."/>
            <person name="Martin L.B.B."/>
            <person name="Misra R.C."/>
            <person name="Kikuchi S."/>
            <person name="Rejzek M."/>
            <person name="Martin A.C."/>
            <person name="Harkess A."/>
            <person name="Leebens-Mack J."/>
            <person name="Louveau T."/>
            <person name="Stephenson M.J."/>
            <person name="Osbourn A."/>
        </authorList>
    </citation>
    <scope>NUCLEOTIDE SEQUENCE</scope>
    <source>
        <strain evidence="7">S10</strain>
    </source>
</reference>
<dbReference type="InterPro" id="IPR027443">
    <property type="entry name" value="IPNS-like_sf"/>
</dbReference>
<sequence length="279" mass="31903">MRFSVSAMQPKLTHLGSSHLVPSVQELAKEPLSTVPSRYVHYKDFELEKLHSACKNWGFFQIIHHGVSPSLVEKVKTGIQEFFNLPMEEKKKFWQQTGDVEGFGQAFVVSEEQKLNSADMFYLITLPDHMRKPHLFPQLPLPFQSYSAELKNLAIKILDFIAESLKMDGNDMKELFEEGLQTMRMNYYPPCPQPDFVTGINPHSDAVGLTILLQVNEMEGLQIRKDGTWIPVKALPNAFIVNIGDILEIMTNEIYQSIEHRATVNSEKERLSVSHFLQP</sequence>
<dbReference type="EMBL" id="JARAOO010000002">
    <property type="protein sequence ID" value="KAJ7978985.1"/>
    <property type="molecule type" value="Genomic_DNA"/>
</dbReference>
<dbReference type="InterPro" id="IPR026992">
    <property type="entry name" value="DIOX_N"/>
</dbReference>
<dbReference type="InterPro" id="IPR005123">
    <property type="entry name" value="Oxoglu/Fe-dep_dioxygenase_dom"/>
</dbReference>
<dbReference type="InterPro" id="IPR044861">
    <property type="entry name" value="IPNS-like_FE2OG_OXY"/>
</dbReference>
<keyword evidence="5" id="KW-0560">Oxidoreductase</keyword>
<dbReference type="PANTHER" id="PTHR47991">
    <property type="entry name" value="OXOGLUTARATE/IRON-DEPENDENT DIOXYGENASE"/>
    <property type="match status" value="1"/>
</dbReference>
<feature type="domain" description="Fe2OG dioxygenase" evidence="6">
    <location>
        <begin position="179"/>
        <end position="279"/>
    </location>
</feature>
<evidence type="ECO:0000259" key="6">
    <source>
        <dbReference type="PROSITE" id="PS51471"/>
    </source>
</evidence>
<dbReference type="GO" id="GO:0031418">
    <property type="term" value="F:L-ascorbic acid binding"/>
    <property type="evidence" value="ECO:0007669"/>
    <property type="project" value="UniProtKB-KW"/>
</dbReference>
<dbReference type="Proteomes" id="UP001163823">
    <property type="component" value="Chromosome 2"/>
</dbReference>
<dbReference type="Pfam" id="PF03171">
    <property type="entry name" value="2OG-FeII_Oxy"/>
    <property type="match status" value="1"/>
</dbReference>
<protein>
    <submittedName>
        <fullName evidence="7">2-oxoglutarate (2OG) and Fe(II)-dependent oxygenase superfamily protein</fullName>
    </submittedName>
</protein>
<accession>A0AAD7VKH6</accession>
<comment type="caution">
    <text evidence="7">The sequence shown here is derived from an EMBL/GenBank/DDBJ whole genome shotgun (WGS) entry which is preliminary data.</text>
</comment>
<dbReference type="InterPro" id="IPR050295">
    <property type="entry name" value="Plant_2OG-oxidoreductases"/>
</dbReference>
<keyword evidence="3" id="KW-0847">Vitamin C</keyword>
<keyword evidence="8" id="KW-1185">Reference proteome</keyword>
<dbReference type="GO" id="GO:0046872">
    <property type="term" value="F:metal ion binding"/>
    <property type="evidence" value="ECO:0007669"/>
    <property type="project" value="UniProtKB-KW"/>
</dbReference>
<proteinExistence type="inferred from homology"/>
<dbReference type="PROSITE" id="PS51471">
    <property type="entry name" value="FE2OG_OXY"/>
    <property type="match status" value="1"/>
</dbReference>
<dbReference type="Pfam" id="PF14226">
    <property type="entry name" value="DIOX_N"/>
    <property type="match status" value="1"/>
</dbReference>
<comment type="similarity">
    <text evidence="1 5">Belongs to the iron/ascorbate-dependent oxidoreductase family.</text>
</comment>
<evidence type="ECO:0000256" key="4">
    <source>
        <dbReference type="ARBA" id="ARBA00023004"/>
    </source>
</evidence>
<dbReference type="SUPFAM" id="SSF51197">
    <property type="entry name" value="Clavaminate synthase-like"/>
    <property type="match status" value="1"/>
</dbReference>
<keyword evidence="2 5" id="KW-0479">Metal-binding</keyword>
<dbReference type="Gene3D" id="2.60.120.330">
    <property type="entry name" value="B-lactam Antibiotic, Isopenicillin N Synthase, Chain"/>
    <property type="match status" value="1"/>
</dbReference>
<name>A0AAD7VKH6_QUISA</name>
<dbReference type="FunFam" id="2.60.120.330:FF:000079">
    <property type="entry name" value="Protein SRG1"/>
    <property type="match status" value="1"/>
</dbReference>
<organism evidence="7 8">
    <name type="scientific">Quillaja saponaria</name>
    <name type="common">Soap bark tree</name>
    <dbReference type="NCBI Taxonomy" id="32244"/>
    <lineage>
        <taxon>Eukaryota</taxon>
        <taxon>Viridiplantae</taxon>
        <taxon>Streptophyta</taxon>
        <taxon>Embryophyta</taxon>
        <taxon>Tracheophyta</taxon>
        <taxon>Spermatophyta</taxon>
        <taxon>Magnoliopsida</taxon>
        <taxon>eudicotyledons</taxon>
        <taxon>Gunneridae</taxon>
        <taxon>Pentapetalae</taxon>
        <taxon>rosids</taxon>
        <taxon>fabids</taxon>
        <taxon>Fabales</taxon>
        <taxon>Quillajaceae</taxon>
        <taxon>Quillaja</taxon>
    </lineage>
</organism>
<dbReference type="GO" id="GO:0016491">
    <property type="term" value="F:oxidoreductase activity"/>
    <property type="evidence" value="ECO:0007669"/>
    <property type="project" value="UniProtKB-KW"/>
</dbReference>
<evidence type="ECO:0000256" key="1">
    <source>
        <dbReference type="ARBA" id="ARBA00008056"/>
    </source>
</evidence>
<evidence type="ECO:0000256" key="5">
    <source>
        <dbReference type="RuleBase" id="RU003682"/>
    </source>
</evidence>
<evidence type="ECO:0000313" key="8">
    <source>
        <dbReference type="Proteomes" id="UP001163823"/>
    </source>
</evidence>
<dbReference type="AlphaFoldDB" id="A0AAD7VKH6"/>